<sequence>MCVSGLTSFQRALSMASKSSETAARGPPVELWQDLSSLNNLADVYKLYSGGRELKKEARDTFVNGTLQDVAEDFQAADDLLCKRRSRHPLGTRKAPAAVLRALPAPGIFCRHVGDVNGVPSGEPELGALPQGSRLYL</sequence>
<dbReference type="Pfam" id="PF18136">
    <property type="entry name" value="DNApol_Exo"/>
    <property type="match status" value="1"/>
</dbReference>
<gene>
    <name evidence="2" type="ORF">HPB51_016527</name>
</gene>
<dbReference type="VEuPathDB" id="VectorBase:LOC119167204"/>
<dbReference type="GO" id="GO:0003887">
    <property type="term" value="F:DNA-directed DNA polymerase activity"/>
    <property type="evidence" value="ECO:0007669"/>
    <property type="project" value="TreeGrafter"/>
</dbReference>
<dbReference type="EMBL" id="JABSTU010000006">
    <property type="protein sequence ID" value="KAH8028414.1"/>
    <property type="molecule type" value="Genomic_DNA"/>
</dbReference>
<dbReference type="GO" id="GO:0005760">
    <property type="term" value="C:gamma DNA polymerase complex"/>
    <property type="evidence" value="ECO:0007669"/>
    <property type="project" value="InterPro"/>
</dbReference>
<dbReference type="GO" id="GO:0003677">
    <property type="term" value="F:DNA binding"/>
    <property type="evidence" value="ECO:0007669"/>
    <property type="project" value="InterPro"/>
</dbReference>
<evidence type="ECO:0000313" key="2">
    <source>
        <dbReference type="EMBL" id="KAH8028414.1"/>
    </source>
</evidence>
<dbReference type="GO" id="GO:0008408">
    <property type="term" value="F:3'-5' exonuclease activity"/>
    <property type="evidence" value="ECO:0007669"/>
    <property type="project" value="TreeGrafter"/>
</dbReference>
<dbReference type="Proteomes" id="UP000821866">
    <property type="component" value="Chromosome 4"/>
</dbReference>
<feature type="domain" description="DNA mitochondrial polymerase exonuclease" evidence="1">
    <location>
        <begin position="1"/>
        <end position="76"/>
    </location>
</feature>
<protein>
    <recommendedName>
        <fullName evidence="1">DNA mitochondrial polymerase exonuclease domain-containing protein</fullName>
    </recommendedName>
</protein>
<reference evidence="2" key="2">
    <citation type="submission" date="2021-09" db="EMBL/GenBank/DDBJ databases">
        <authorList>
            <person name="Jia N."/>
            <person name="Wang J."/>
            <person name="Shi W."/>
            <person name="Du L."/>
            <person name="Sun Y."/>
            <person name="Zhan W."/>
            <person name="Jiang J."/>
            <person name="Wang Q."/>
            <person name="Zhang B."/>
            <person name="Ji P."/>
            <person name="Sakyi L.B."/>
            <person name="Cui X."/>
            <person name="Yuan T."/>
            <person name="Jiang B."/>
            <person name="Yang W."/>
            <person name="Lam T.T.-Y."/>
            <person name="Chang Q."/>
            <person name="Ding S."/>
            <person name="Wang X."/>
            <person name="Zhu J."/>
            <person name="Ruan X."/>
            <person name="Zhao L."/>
            <person name="Wei J."/>
            <person name="Que T."/>
            <person name="Du C."/>
            <person name="Cheng J."/>
            <person name="Dai P."/>
            <person name="Han X."/>
            <person name="Huang E."/>
            <person name="Gao Y."/>
            <person name="Liu J."/>
            <person name="Shao H."/>
            <person name="Ye R."/>
            <person name="Li L."/>
            <person name="Wei W."/>
            <person name="Wang X."/>
            <person name="Wang C."/>
            <person name="Huo Q."/>
            <person name="Li W."/>
            <person name="Guo W."/>
            <person name="Chen H."/>
            <person name="Chen S."/>
            <person name="Zhou L."/>
            <person name="Zhou L."/>
            <person name="Ni X."/>
            <person name="Tian J."/>
            <person name="Zhou Y."/>
            <person name="Sheng Y."/>
            <person name="Liu T."/>
            <person name="Pan Y."/>
            <person name="Xia L."/>
            <person name="Li J."/>
            <person name="Zhao F."/>
            <person name="Cao W."/>
        </authorList>
    </citation>
    <scope>NUCLEOTIDE SEQUENCE</scope>
    <source>
        <strain evidence="2">Rmic-2018</strain>
        <tissue evidence="2">Larvae</tissue>
    </source>
</reference>
<dbReference type="PANTHER" id="PTHR10267:SF0">
    <property type="entry name" value="DNA POLYMERASE SUBUNIT GAMMA-1"/>
    <property type="match status" value="1"/>
</dbReference>
<name>A0A9J6E295_RHIMP</name>
<keyword evidence="3" id="KW-1185">Reference proteome</keyword>
<organism evidence="2 3">
    <name type="scientific">Rhipicephalus microplus</name>
    <name type="common">Cattle tick</name>
    <name type="synonym">Boophilus microplus</name>
    <dbReference type="NCBI Taxonomy" id="6941"/>
    <lineage>
        <taxon>Eukaryota</taxon>
        <taxon>Metazoa</taxon>
        <taxon>Ecdysozoa</taxon>
        <taxon>Arthropoda</taxon>
        <taxon>Chelicerata</taxon>
        <taxon>Arachnida</taxon>
        <taxon>Acari</taxon>
        <taxon>Parasitiformes</taxon>
        <taxon>Ixodida</taxon>
        <taxon>Ixodoidea</taxon>
        <taxon>Ixodidae</taxon>
        <taxon>Rhipicephalinae</taxon>
        <taxon>Rhipicephalus</taxon>
        <taxon>Boophilus</taxon>
    </lineage>
</organism>
<reference evidence="2" key="1">
    <citation type="journal article" date="2020" name="Cell">
        <title>Large-Scale Comparative Analyses of Tick Genomes Elucidate Their Genetic Diversity and Vector Capacities.</title>
        <authorList>
            <consortium name="Tick Genome and Microbiome Consortium (TIGMIC)"/>
            <person name="Jia N."/>
            <person name="Wang J."/>
            <person name="Shi W."/>
            <person name="Du L."/>
            <person name="Sun Y."/>
            <person name="Zhan W."/>
            <person name="Jiang J.F."/>
            <person name="Wang Q."/>
            <person name="Zhang B."/>
            <person name="Ji P."/>
            <person name="Bell-Sakyi L."/>
            <person name="Cui X.M."/>
            <person name="Yuan T.T."/>
            <person name="Jiang B.G."/>
            <person name="Yang W.F."/>
            <person name="Lam T.T."/>
            <person name="Chang Q.C."/>
            <person name="Ding S.J."/>
            <person name="Wang X.J."/>
            <person name="Zhu J.G."/>
            <person name="Ruan X.D."/>
            <person name="Zhao L."/>
            <person name="Wei J.T."/>
            <person name="Ye R.Z."/>
            <person name="Que T.C."/>
            <person name="Du C.H."/>
            <person name="Zhou Y.H."/>
            <person name="Cheng J.X."/>
            <person name="Dai P.F."/>
            <person name="Guo W.B."/>
            <person name="Han X.H."/>
            <person name="Huang E.J."/>
            <person name="Li L.F."/>
            <person name="Wei W."/>
            <person name="Gao Y.C."/>
            <person name="Liu J.Z."/>
            <person name="Shao H.Z."/>
            <person name="Wang X."/>
            <person name="Wang C.C."/>
            <person name="Yang T.C."/>
            <person name="Huo Q.B."/>
            <person name="Li W."/>
            <person name="Chen H.Y."/>
            <person name="Chen S.E."/>
            <person name="Zhou L.G."/>
            <person name="Ni X.B."/>
            <person name="Tian J.H."/>
            <person name="Sheng Y."/>
            <person name="Liu T."/>
            <person name="Pan Y.S."/>
            <person name="Xia L.Y."/>
            <person name="Li J."/>
            <person name="Zhao F."/>
            <person name="Cao W.C."/>
        </authorList>
    </citation>
    <scope>NUCLEOTIDE SEQUENCE</scope>
    <source>
        <strain evidence="2">Rmic-2018</strain>
    </source>
</reference>
<accession>A0A9J6E295</accession>
<evidence type="ECO:0000313" key="3">
    <source>
        <dbReference type="Proteomes" id="UP000821866"/>
    </source>
</evidence>
<dbReference type="PANTHER" id="PTHR10267">
    <property type="entry name" value="DNA POLYMERASE SUBUNIT GAMMA-1"/>
    <property type="match status" value="1"/>
</dbReference>
<dbReference type="GO" id="GO:0006264">
    <property type="term" value="P:mitochondrial DNA replication"/>
    <property type="evidence" value="ECO:0007669"/>
    <property type="project" value="TreeGrafter"/>
</dbReference>
<proteinExistence type="predicted"/>
<comment type="caution">
    <text evidence="2">The sequence shown here is derived from an EMBL/GenBank/DDBJ whole genome shotgun (WGS) entry which is preliminary data.</text>
</comment>
<dbReference type="InterPro" id="IPR041336">
    <property type="entry name" value="DNApol_Exo"/>
</dbReference>
<dbReference type="Gene3D" id="3.30.420.390">
    <property type="match status" value="1"/>
</dbReference>
<dbReference type="InterPro" id="IPR002297">
    <property type="entry name" value="DNA-dir_DNA_pol_A_mt"/>
</dbReference>
<dbReference type="AlphaFoldDB" id="A0A9J6E295"/>
<evidence type="ECO:0000259" key="1">
    <source>
        <dbReference type="Pfam" id="PF18136"/>
    </source>
</evidence>